<dbReference type="RefSeq" id="WP_102662512.1">
    <property type="nucleotide sequence ID" value="NZ_JAVDSJ010000001.1"/>
</dbReference>
<dbReference type="Pfam" id="PF05161">
    <property type="entry name" value="MOFRL"/>
    <property type="match status" value="1"/>
</dbReference>
<evidence type="ECO:0000313" key="4">
    <source>
        <dbReference type="Proteomes" id="UP001260715"/>
    </source>
</evidence>
<dbReference type="Gene3D" id="3.40.50.10180">
    <property type="entry name" value="Glycerate kinase, MOFRL-like N-terminal domain"/>
    <property type="match status" value="1"/>
</dbReference>
<reference evidence="3 4" key="1">
    <citation type="submission" date="2023-07" db="EMBL/GenBank/DDBJ databases">
        <title>Sorghum-associated microbial communities from plants grown in Nebraska, USA.</title>
        <authorList>
            <person name="Schachtman D."/>
        </authorList>
    </citation>
    <scope>NUCLEOTIDE SEQUENCE [LARGE SCALE GENOMIC DNA]</scope>
    <source>
        <strain evidence="3 4">596</strain>
    </source>
</reference>
<sequence>MPTAQPPSERARIDALLEGMFDAAIAIAQPAVRIPQFLPEAPHGRLIVIGAGKASAAMARAFEDHWPGKLEGLVVTRYGYAVPCERIEIVQAAHPVPDENGLAAATRLMDMVSKLSEDDLVVCLISGGGSALLPMPMPGLTLLDKQRINQALLDSGASISEMNCVRRHLSAIKGGRLAAACHPARVLNLLISDVPADGVHDIASGPTVADPTSCADALAIVDRYEIELPPQARAILSNSSNETPKPGDPRLARVETHLIATPRMALEAAADFAARHAVPAHILSDAIEGEAREVGKVMAAIARQVARGDQPFSSPCVILSGGETTVTVRGTGRGGRNVEFLLSLGIALNGEKHVYALAGDTDGVDGREEIAGALLRPDTLERARREGRPPMTCLENNDAHGFFQVLGDSVITGPTMTNVNDFRAIYVSASDKPSAMTNDK</sequence>
<feature type="domain" description="MOFRL-associated" evidence="2">
    <location>
        <begin position="17"/>
        <end position="236"/>
    </location>
</feature>
<dbReference type="GO" id="GO:0016618">
    <property type="term" value="F:hydroxypyruvate reductase [NAD(P)H] activity"/>
    <property type="evidence" value="ECO:0007669"/>
    <property type="project" value="UniProtKB-EC"/>
</dbReference>
<dbReference type="InterPro" id="IPR025286">
    <property type="entry name" value="MOFRL_assoc_dom"/>
</dbReference>
<dbReference type="Gene3D" id="3.40.1480.10">
    <property type="entry name" value="MOFRL domain"/>
    <property type="match status" value="1"/>
</dbReference>
<organism evidence="3 4">
    <name type="scientific">Herbaspirillum frisingense</name>
    <dbReference type="NCBI Taxonomy" id="92645"/>
    <lineage>
        <taxon>Bacteria</taxon>
        <taxon>Pseudomonadati</taxon>
        <taxon>Pseudomonadota</taxon>
        <taxon>Betaproteobacteria</taxon>
        <taxon>Burkholderiales</taxon>
        <taxon>Oxalobacteraceae</taxon>
        <taxon>Herbaspirillum</taxon>
    </lineage>
</organism>
<dbReference type="PANTHER" id="PTHR12227">
    <property type="entry name" value="GLYCERATE KINASE"/>
    <property type="match status" value="1"/>
</dbReference>
<gene>
    <name evidence="3" type="ORF">J2W50_000559</name>
</gene>
<dbReference type="InterPro" id="IPR039760">
    <property type="entry name" value="MOFRL_protein"/>
</dbReference>
<protein>
    <submittedName>
        <fullName evidence="3">Hydroxypyruvate reductase</fullName>
        <ecNumber evidence="3">1.1.1.81</ecNumber>
    </submittedName>
</protein>
<dbReference type="EC" id="1.1.1.81" evidence="3"/>
<proteinExistence type="predicted"/>
<dbReference type="InterPro" id="IPR007835">
    <property type="entry name" value="MOFRL"/>
</dbReference>
<dbReference type="Pfam" id="PF13660">
    <property type="entry name" value="DUF4147"/>
    <property type="match status" value="1"/>
</dbReference>
<keyword evidence="3" id="KW-0560">Oxidoreductase</keyword>
<dbReference type="EMBL" id="JAVDSJ010000001">
    <property type="protein sequence ID" value="MDR6582384.1"/>
    <property type="molecule type" value="Genomic_DNA"/>
</dbReference>
<comment type="caution">
    <text evidence="3">The sequence shown here is derived from an EMBL/GenBank/DDBJ whole genome shotgun (WGS) entry which is preliminary data.</text>
</comment>
<dbReference type="InterPro" id="IPR038614">
    <property type="entry name" value="GK_N_sf"/>
</dbReference>
<dbReference type="SUPFAM" id="SSF82544">
    <property type="entry name" value="GckA/TtuD-like"/>
    <property type="match status" value="1"/>
</dbReference>
<evidence type="ECO:0000259" key="1">
    <source>
        <dbReference type="Pfam" id="PF05161"/>
    </source>
</evidence>
<feature type="domain" description="MOFRL" evidence="1">
    <location>
        <begin position="316"/>
        <end position="421"/>
    </location>
</feature>
<dbReference type="PANTHER" id="PTHR12227:SF0">
    <property type="entry name" value="GLYCERATE KINASE"/>
    <property type="match status" value="1"/>
</dbReference>
<evidence type="ECO:0000313" key="3">
    <source>
        <dbReference type="EMBL" id="MDR6582384.1"/>
    </source>
</evidence>
<evidence type="ECO:0000259" key="2">
    <source>
        <dbReference type="Pfam" id="PF13660"/>
    </source>
</evidence>
<keyword evidence="4" id="KW-1185">Reference proteome</keyword>
<accession>A0ABU1P8Z8</accession>
<dbReference type="InterPro" id="IPR037035">
    <property type="entry name" value="GK-like_C_sf"/>
</dbReference>
<dbReference type="Proteomes" id="UP001260715">
    <property type="component" value="Unassembled WGS sequence"/>
</dbReference>
<name>A0ABU1P8Z8_9BURK</name>